<dbReference type="GO" id="GO:0006826">
    <property type="term" value="P:iron ion transport"/>
    <property type="evidence" value="ECO:0007669"/>
    <property type="project" value="UniProtKB-KW"/>
</dbReference>
<sequence length="793" mass="85308">MNTPLTFARHTSLRALALAGSALALLPQTALAQNAEEEEQSQDRGNALDSFDVIVVTGTKTKDAENVQDVPGAVTAFNAESLEALKVRDVQSLTYAAPNVSLDQIGTSRGTANFSIRGLGINSSIPSIDPTVGVFVDGVYLGFNGGVVFDLFDLDSVEILRGPQGVLFGRNVTGGAVLINTGNPTEEFEGKFRAAVDGPFVDGGRGGANYTVSGVVSGPIVEDTLLFKVGAYYNKDEGYFNNLFNNTNHGKAETKIFRGALEGRFGDLTVTGKLDYFESDGDGPSGQNRGTFDRNTFDFAIDNDGFYANEIWTGSVTAELDIGPGTLTNVFGYREYSAQTDGDIDSLPGFLFHSFTETEQEQISNELRYAMSFDGLELTVGGFYFDQSIAYTENRVLRRDLPVAQQPPVFYGGGSQDHEVIGAFANAQFYLTDNLSVIGGIRWSREEKEAGVTYVRPRPACSVVQGTCPTSGTNPFFPAIAPTATDPGRPAENNGFTDADSWSNWSPKLGLQYEFANSQVYAHWTRGYRSGGYNFRVTDVPVFENVVVPLNGGDFSFDEEKVDNYEVGGKFQTDDRSFTLNAAAYITKISDMQREINTSAPGAGVVQNILNTADATIFGVEAEARMRVSDGLLFTANIGLIDADYDEVRFDISGDGVIDGADLALSLPRVPEITAGVGALHELDLGDSSIVSRVNLQYRDEFAYTDNNFGFIQDITSLEANVTWNTPVEGLALSVYGKNLLDGVQAGGDTQLPFGTGAFSNGVNRPFDPSPAAGTLSPLAKGRQIGAEMTFEF</sequence>
<dbReference type="Pfam" id="PF00593">
    <property type="entry name" value="TonB_dep_Rec_b-barrel"/>
    <property type="match status" value="1"/>
</dbReference>
<evidence type="ECO:0000259" key="15">
    <source>
        <dbReference type="Pfam" id="PF07715"/>
    </source>
</evidence>
<dbReference type="AlphaFoldDB" id="A0A844Z678"/>
<dbReference type="InterPro" id="IPR039426">
    <property type="entry name" value="TonB-dep_rcpt-like"/>
</dbReference>
<comment type="caution">
    <text evidence="16">The sequence shown here is derived from an EMBL/GenBank/DDBJ whole genome shotgun (WGS) entry which is preliminary data.</text>
</comment>
<keyword evidence="16" id="KW-0675">Receptor</keyword>
<dbReference type="PANTHER" id="PTHR32552">
    <property type="entry name" value="FERRICHROME IRON RECEPTOR-RELATED"/>
    <property type="match status" value="1"/>
</dbReference>
<evidence type="ECO:0000256" key="9">
    <source>
        <dbReference type="ARBA" id="ARBA00023136"/>
    </source>
</evidence>
<evidence type="ECO:0000256" key="4">
    <source>
        <dbReference type="ARBA" id="ARBA00022496"/>
    </source>
</evidence>
<keyword evidence="10 11" id="KW-0998">Cell outer membrane</keyword>
<dbReference type="PANTHER" id="PTHR32552:SF81">
    <property type="entry name" value="TONB-DEPENDENT OUTER MEMBRANE RECEPTOR"/>
    <property type="match status" value="1"/>
</dbReference>
<evidence type="ECO:0000256" key="7">
    <source>
        <dbReference type="ARBA" id="ARBA00023065"/>
    </source>
</evidence>
<evidence type="ECO:0000313" key="16">
    <source>
        <dbReference type="EMBL" id="MXO82343.1"/>
    </source>
</evidence>
<keyword evidence="3 11" id="KW-1134">Transmembrane beta strand</keyword>
<keyword evidence="8 12" id="KW-0798">TonB box</keyword>
<comment type="similarity">
    <text evidence="11 12">Belongs to the TonB-dependent receptor family.</text>
</comment>
<evidence type="ECO:0000256" key="5">
    <source>
        <dbReference type="ARBA" id="ARBA00022692"/>
    </source>
</evidence>
<dbReference type="InterPro" id="IPR018247">
    <property type="entry name" value="EF_Hand_1_Ca_BS"/>
</dbReference>
<dbReference type="Proteomes" id="UP000460290">
    <property type="component" value="Unassembled WGS sequence"/>
</dbReference>
<dbReference type="Gene3D" id="2.40.170.20">
    <property type="entry name" value="TonB-dependent receptor, beta-barrel domain"/>
    <property type="match status" value="1"/>
</dbReference>
<comment type="subcellular location">
    <subcellularLocation>
        <location evidence="1 11">Cell outer membrane</location>
        <topology evidence="1 11">Multi-pass membrane protein</topology>
    </subcellularLocation>
</comment>
<organism evidence="16 17">
    <name type="scientific">Pontixanthobacter aestiaquae</name>
    <dbReference type="NCBI Taxonomy" id="1509367"/>
    <lineage>
        <taxon>Bacteria</taxon>
        <taxon>Pseudomonadati</taxon>
        <taxon>Pseudomonadota</taxon>
        <taxon>Alphaproteobacteria</taxon>
        <taxon>Sphingomonadales</taxon>
        <taxon>Erythrobacteraceae</taxon>
        <taxon>Pontixanthobacter</taxon>
    </lineage>
</organism>
<evidence type="ECO:0000256" key="12">
    <source>
        <dbReference type="RuleBase" id="RU003357"/>
    </source>
</evidence>
<evidence type="ECO:0000256" key="11">
    <source>
        <dbReference type="PROSITE-ProRule" id="PRU01360"/>
    </source>
</evidence>
<evidence type="ECO:0000256" key="6">
    <source>
        <dbReference type="ARBA" id="ARBA00023004"/>
    </source>
</evidence>
<protein>
    <submittedName>
        <fullName evidence="16">TonB-dependent receptor</fullName>
    </submittedName>
</protein>
<dbReference type="InterPro" id="IPR012910">
    <property type="entry name" value="Plug_dom"/>
</dbReference>
<dbReference type="PROSITE" id="PS52016">
    <property type="entry name" value="TONB_DEPENDENT_REC_3"/>
    <property type="match status" value="1"/>
</dbReference>
<dbReference type="GO" id="GO:0009279">
    <property type="term" value="C:cell outer membrane"/>
    <property type="evidence" value="ECO:0007669"/>
    <property type="project" value="UniProtKB-SubCell"/>
</dbReference>
<keyword evidence="2 11" id="KW-0813">Transport</keyword>
<feature type="chain" id="PRO_5032687476" evidence="13">
    <location>
        <begin position="33"/>
        <end position="793"/>
    </location>
</feature>
<dbReference type="SUPFAM" id="SSF56935">
    <property type="entry name" value="Porins"/>
    <property type="match status" value="1"/>
</dbReference>
<evidence type="ECO:0000313" key="17">
    <source>
        <dbReference type="Proteomes" id="UP000460290"/>
    </source>
</evidence>
<keyword evidence="5 11" id="KW-0812">Transmembrane</keyword>
<gene>
    <name evidence="16" type="ORF">GRI35_03000</name>
</gene>
<dbReference type="Pfam" id="PF07715">
    <property type="entry name" value="Plug"/>
    <property type="match status" value="1"/>
</dbReference>
<evidence type="ECO:0000256" key="3">
    <source>
        <dbReference type="ARBA" id="ARBA00022452"/>
    </source>
</evidence>
<keyword evidence="13" id="KW-0732">Signal</keyword>
<keyword evidence="7" id="KW-0406">Ion transport</keyword>
<dbReference type="PROSITE" id="PS00018">
    <property type="entry name" value="EF_HAND_1"/>
    <property type="match status" value="1"/>
</dbReference>
<dbReference type="OrthoDB" id="7618183at2"/>
<name>A0A844Z678_9SPHN</name>
<evidence type="ECO:0000256" key="1">
    <source>
        <dbReference type="ARBA" id="ARBA00004571"/>
    </source>
</evidence>
<accession>A0A844Z678</accession>
<reference evidence="16 17" key="1">
    <citation type="submission" date="2019-12" db="EMBL/GenBank/DDBJ databases">
        <title>Genomic-based taxomic classification of the family Erythrobacteraceae.</title>
        <authorList>
            <person name="Xu L."/>
        </authorList>
    </citation>
    <scope>NUCLEOTIDE SEQUENCE [LARGE SCALE GENOMIC DNA]</scope>
    <source>
        <strain evidence="16 17">KCTC 42006</strain>
    </source>
</reference>
<keyword evidence="6" id="KW-0408">Iron</keyword>
<dbReference type="InterPro" id="IPR000531">
    <property type="entry name" value="Beta-barrel_TonB"/>
</dbReference>
<evidence type="ECO:0000256" key="13">
    <source>
        <dbReference type="SAM" id="SignalP"/>
    </source>
</evidence>
<evidence type="ECO:0000256" key="2">
    <source>
        <dbReference type="ARBA" id="ARBA00022448"/>
    </source>
</evidence>
<evidence type="ECO:0000259" key="14">
    <source>
        <dbReference type="Pfam" id="PF00593"/>
    </source>
</evidence>
<keyword evidence="4" id="KW-0410">Iron transport</keyword>
<keyword evidence="17" id="KW-1185">Reference proteome</keyword>
<keyword evidence="9 11" id="KW-0472">Membrane</keyword>
<dbReference type="EMBL" id="WTYZ01000001">
    <property type="protein sequence ID" value="MXO82343.1"/>
    <property type="molecule type" value="Genomic_DNA"/>
</dbReference>
<dbReference type="RefSeq" id="WP_160612744.1">
    <property type="nucleotide sequence ID" value="NZ_JAUFQM010000001.1"/>
</dbReference>
<evidence type="ECO:0000256" key="10">
    <source>
        <dbReference type="ARBA" id="ARBA00023237"/>
    </source>
</evidence>
<evidence type="ECO:0000256" key="8">
    <source>
        <dbReference type="ARBA" id="ARBA00023077"/>
    </source>
</evidence>
<feature type="domain" description="TonB-dependent receptor-like beta-barrel" evidence="14">
    <location>
        <begin position="266"/>
        <end position="740"/>
    </location>
</feature>
<dbReference type="InterPro" id="IPR036942">
    <property type="entry name" value="Beta-barrel_TonB_sf"/>
</dbReference>
<feature type="signal peptide" evidence="13">
    <location>
        <begin position="1"/>
        <end position="32"/>
    </location>
</feature>
<proteinExistence type="inferred from homology"/>
<feature type="domain" description="TonB-dependent receptor plug" evidence="15">
    <location>
        <begin position="67"/>
        <end position="176"/>
    </location>
</feature>